<dbReference type="EMBL" id="CP001083">
    <property type="protein sequence ID" value="ACQ54442.1"/>
    <property type="molecule type" value="Genomic_DNA"/>
</dbReference>
<proteinExistence type="predicted"/>
<feature type="coiled-coil region" evidence="1">
    <location>
        <begin position="17"/>
        <end position="44"/>
    </location>
</feature>
<dbReference type="Proteomes" id="UP000002333">
    <property type="component" value="Chromosome"/>
</dbReference>
<evidence type="ECO:0000313" key="2">
    <source>
        <dbReference type="EMBL" id="ACQ54442.1"/>
    </source>
</evidence>
<reference evidence="3" key="2">
    <citation type="submission" date="2008-05" db="EMBL/GenBank/DDBJ databases">
        <title>Genome sequence of Clostridium botulinum Ba4 strain 657.</title>
        <authorList>
            <person name="Shrivastava S."/>
            <person name="Brown J.L."/>
            <person name="Bruce D."/>
            <person name="Detter C."/>
            <person name="Munk C."/>
            <person name="Smith L.A."/>
            <person name="Smith T.J."/>
            <person name="Sutton G."/>
            <person name="Brettin T.S."/>
        </authorList>
    </citation>
    <scope>NUCLEOTIDE SEQUENCE [LARGE SCALE GENOMIC DNA]</scope>
    <source>
        <strain evidence="3">657 / Type Ba4</strain>
    </source>
</reference>
<dbReference type="AlphaFoldDB" id="A0A3F2ZZL8"/>
<dbReference type="KEGG" id="cbi:CLJ_B1801"/>
<evidence type="ECO:0000256" key="1">
    <source>
        <dbReference type="SAM" id="Coils"/>
    </source>
</evidence>
<dbReference type="RefSeq" id="WP_012047625.1">
    <property type="nucleotide sequence ID" value="NC_012658.1"/>
</dbReference>
<reference evidence="2 3" key="1">
    <citation type="journal article" date="2007" name="PLoS ONE">
        <title>Analysis of the neurotoxin complex genes in Clostridium botulinum A1-A4 and B1 strains: BoNT/A3, /Ba4 and /B1 clusters are located within plasmids.</title>
        <authorList>
            <person name="Smith T.J."/>
            <person name="Hill K.K."/>
            <person name="Foley B.T."/>
            <person name="Detter J.C."/>
            <person name="Munk A.C."/>
            <person name="Bruce D.C."/>
            <person name="Doggett N.A."/>
            <person name="Smith L.A."/>
            <person name="Marks J.D."/>
            <person name="Xie G."/>
            <person name="Brettin T.S."/>
        </authorList>
    </citation>
    <scope>NUCLEOTIDE SEQUENCE [LARGE SCALE GENOMIC DNA]</scope>
    <source>
        <strain evidence="3">657 / Type Ba4</strain>
    </source>
</reference>
<name>A0A3F2ZZL8_CLOB6</name>
<protein>
    <submittedName>
        <fullName evidence="2">Uncharacterized protein</fullName>
    </submittedName>
</protein>
<dbReference type="GeneID" id="5185967"/>
<evidence type="ECO:0000313" key="3">
    <source>
        <dbReference type="Proteomes" id="UP000002333"/>
    </source>
</evidence>
<keyword evidence="1" id="KW-0175">Coiled coil</keyword>
<accession>A0A3F2ZZL8</accession>
<gene>
    <name evidence="2" type="ordered locus">CLJ_B1801</name>
</gene>
<organism evidence="2 3">
    <name type="scientific">Clostridium botulinum (strain 657 / Type Ba4)</name>
    <dbReference type="NCBI Taxonomy" id="515621"/>
    <lineage>
        <taxon>Bacteria</taxon>
        <taxon>Bacillati</taxon>
        <taxon>Bacillota</taxon>
        <taxon>Clostridia</taxon>
        <taxon>Eubacteriales</taxon>
        <taxon>Clostridiaceae</taxon>
        <taxon>Clostridium</taxon>
    </lineage>
</organism>
<sequence length="108" mass="12442">MELQKLTKAIWDTSRRIEDGVNTLAKKAKEYAEAEKEYRLALGKEILILRDQKVQTTLIPDVARSNVAELKFKRDIAEVTYKTCKEMLQGLQAELSGYQSILRIQQDI</sequence>